<comment type="similarity">
    <text evidence="2">Belongs to the short-chain dehydrogenases/reductases (SDR) family.</text>
</comment>
<dbReference type="CDD" id="cd05327">
    <property type="entry name" value="retinol-DH_like_SDR_c_like"/>
    <property type="match status" value="1"/>
</dbReference>
<dbReference type="Pfam" id="PF00106">
    <property type="entry name" value="adh_short"/>
    <property type="match status" value="1"/>
</dbReference>
<dbReference type="RefSeq" id="WP_350343909.1">
    <property type="nucleotide sequence ID" value="NZ_CP158367.1"/>
</dbReference>
<dbReference type="EMBL" id="CP158367">
    <property type="protein sequence ID" value="XBX75164.1"/>
    <property type="molecule type" value="Genomic_DNA"/>
</dbReference>
<organism evidence="3">
    <name type="scientific">Proteinivorax tanatarense</name>
    <dbReference type="NCBI Taxonomy" id="1260629"/>
    <lineage>
        <taxon>Bacteria</taxon>
        <taxon>Bacillati</taxon>
        <taxon>Bacillota</taxon>
        <taxon>Clostridia</taxon>
        <taxon>Eubacteriales</taxon>
        <taxon>Proteinivoracaceae</taxon>
        <taxon>Proteinivorax</taxon>
    </lineage>
</organism>
<dbReference type="EC" id="1.-.-.-" evidence="3"/>
<dbReference type="Gene3D" id="3.40.50.720">
    <property type="entry name" value="NAD(P)-binding Rossmann-like Domain"/>
    <property type="match status" value="1"/>
</dbReference>
<name>A0AAU7VM16_9FIRM</name>
<evidence type="ECO:0000256" key="2">
    <source>
        <dbReference type="RuleBase" id="RU000363"/>
    </source>
</evidence>
<evidence type="ECO:0000256" key="1">
    <source>
        <dbReference type="ARBA" id="ARBA00023002"/>
    </source>
</evidence>
<gene>
    <name evidence="3" type="ORF">PRVXT_000271</name>
</gene>
<dbReference type="InterPro" id="IPR002347">
    <property type="entry name" value="SDR_fam"/>
</dbReference>
<dbReference type="PRINTS" id="PR00080">
    <property type="entry name" value="SDRFAMILY"/>
</dbReference>
<dbReference type="GO" id="GO:0016491">
    <property type="term" value="F:oxidoreductase activity"/>
    <property type="evidence" value="ECO:0007669"/>
    <property type="project" value="UniProtKB-KW"/>
</dbReference>
<sequence length="286" mass="32019">MDNKVVVITGATSGIGFEMAKELCTQGFKVVLACRNLDQGLKVQEEFNNLYAKVDVDVMEINLASFSSIKRFAKKFRTKYNKLHVLINNAGVFCDTAKKTEDGFEMTMGVNYLGTFFLTELLLPIIIKTADARIVNITSKSAFYGKLKVDDNMFYSNVYGFKAYYASKLAQIFYTIDLSERLKDKGVTVNAACPGRVATKIWNGKTLMMKFLSPIITKKGSSPKEGASTGIFLATSPRVKDITGKMFFEKKVIDYSEVCLDNTIRREVVKLSYKVVKKYEENLSAG</sequence>
<reference evidence="3" key="1">
    <citation type="journal article" date="2013" name="Extremophiles">
        <title>Proteinivorax tanatarense gen. nov., sp. nov., an anaerobic, haloalkaliphilic, proteolytic bacterium isolated from a decaying algal bloom, and proposal of Proteinivoraceae fam. nov.</title>
        <authorList>
            <person name="Kevbrin V."/>
            <person name="Boltyanskaya Y."/>
            <person name="Zhilina T."/>
            <person name="Kolganova T."/>
            <person name="Lavrentjeva E."/>
            <person name="Kuznetsov B."/>
        </authorList>
    </citation>
    <scope>NUCLEOTIDE SEQUENCE</scope>
    <source>
        <strain evidence="3">Z-910T</strain>
    </source>
</reference>
<dbReference type="AlphaFoldDB" id="A0AAU7VM16"/>
<reference evidence="3" key="2">
    <citation type="submission" date="2024-06" db="EMBL/GenBank/DDBJ databases">
        <authorList>
            <person name="Petrova K.O."/>
            <person name="Toshchakov S.V."/>
            <person name="Boltjanskaja Y.V."/>
            <person name="Kevbrin V."/>
        </authorList>
    </citation>
    <scope>NUCLEOTIDE SEQUENCE</scope>
    <source>
        <strain evidence="3">Z-910T</strain>
    </source>
</reference>
<dbReference type="PRINTS" id="PR00081">
    <property type="entry name" value="GDHRDH"/>
</dbReference>
<evidence type="ECO:0000313" key="3">
    <source>
        <dbReference type="EMBL" id="XBX75164.1"/>
    </source>
</evidence>
<dbReference type="PANTHER" id="PTHR43157:SF31">
    <property type="entry name" value="PHOSPHATIDYLINOSITOL-GLYCAN BIOSYNTHESIS CLASS F PROTEIN"/>
    <property type="match status" value="1"/>
</dbReference>
<keyword evidence="1 3" id="KW-0560">Oxidoreductase</keyword>
<dbReference type="SUPFAM" id="SSF51735">
    <property type="entry name" value="NAD(P)-binding Rossmann-fold domains"/>
    <property type="match status" value="1"/>
</dbReference>
<dbReference type="PANTHER" id="PTHR43157">
    <property type="entry name" value="PHOSPHATIDYLINOSITOL-GLYCAN BIOSYNTHESIS CLASS F PROTEIN-RELATED"/>
    <property type="match status" value="1"/>
</dbReference>
<accession>A0AAU7VM16</accession>
<proteinExistence type="inferred from homology"/>
<dbReference type="InterPro" id="IPR036291">
    <property type="entry name" value="NAD(P)-bd_dom_sf"/>
</dbReference>
<protein>
    <submittedName>
        <fullName evidence="3">SDR family oxidoreductase</fullName>
        <ecNumber evidence="3">1.-.-.-</ecNumber>
    </submittedName>
</protein>